<dbReference type="HOGENOM" id="CLU_3374158_0_0_5"/>
<name>C6XNH7_HIRBI</name>
<dbReference type="AlphaFoldDB" id="C6XNH7"/>
<sequence length="34" mass="3756">MMIFCPALREISGVDISKLILHEQNAAILGIFNP</sequence>
<gene>
    <name evidence="1" type="ordered locus">Hbal_2441</name>
</gene>
<dbReference type="EMBL" id="CP001678">
    <property type="protein sequence ID" value="ACT60121.1"/>
    <property type="molecule type" value="Genomic_DNA"/>
</dbReference>
<dbReference type="Proteomes" id="UP000002745">
    <property type="component" value="Chromosome"/>
</dbReference>
<reference evidence="2" key="1">
    <citation type="journal article" date="2011" name="J. Bacteriol.">
        <title>Genome sequences of eight morphologically diverse alphaproteobacteria.</title>
        <authorList>
            <consortium name="US DOE Joint Genome Institute"/>
            <person name="Brown P.J."/>
            <person name="Kysela D.T."/>
            <person name="Buechlein A."/>
            <person name="Hemmerich C."/>
            <person name="Brun Y.V."/>
        </authorList>
    </citation>
    <scope>NUCLEOTIDE SEQUENCE [LARGE SCALE GENOMIC DNA]</scope>
    <source>
        <strain evidence="2">ATCC 49814 / DSM 5838 / IFAM 1418</strain>
    </source>
</reference>
<accession>C6XNH7</accession>
<protein>
    <submittedName>
        <fullName evidence="1">Uncharacterized protein</fullName>
    </submittedName>
</protein>
<evidence type="ECO:0000313" key="2">
    <source>
        <dbReference type="Proteomes" id="UP000002745"/>
    </source>
</evidence>
<dbReference type="KEGG" id="hba:Hbal_2441"/>
<proteinExistence type="predicted"/>
<organism evidence="1 2">
    <name type="scientific">Hirschia baltica (strain ATCC 49814 / DSM 5838 / IFAM 1418)</name>
    <dbReference type="NCBI Taxonomy" id="582402"/>
    <lineage>
        <taxon>Bacteria</taxon>
        <taxon>Pseudomonadati</taxon>
        <taxon>Pseudomonadota</taxon>
        <taxon>Alphaproteobacteria</taxon>
        <taxon>Hyphomonadales</taxon>
        <taxon>Hyphomonadaceae</taxon>
        <taxon>Hirschia</taxon>
    </lineage>
</organism>
<keyword evidence="2" id="KW-1185">Reference proteome</keyword>
<evidence type="ECO:0000313" key="1">
    <source>
        <dbReference type="EMBL" id="ACT60121.1"/>
    </source>
</evidence>